<keyword evidence="4 7" id="KW-0472">Membrane</keyword>
<accession>A0A8J2I7Z1</accession>
<evidence type="ECO:0000256" key="4">
    <source>
        <dbReference type="ARBA" id="ARBA00023136"/>
    </source>
</evidence>
<feature type="compositionally biased region" description="Polar residues" evidence="6">
    <location>
        <begin position="409"/>
        <end position="421"/>
    </location>
</feature>
<evidence type="ECO:0000256" key="2">
    <source>
        <dbReference type="ARBA" id="ARBA00022692"/>
    </source>
</evidence>
<feature type="transmembrane region" description="Helical" evidence="7">
    <location>
        <begin position="29"/>
        <end position="50"/>
    </location>
</feature>
<gene>
    <name evidence="9" type="ORF">ALTATR162_LOCUS5279</name>
</gene>
<keyword evidence="10" id="KW-1185">Reference proteome</keyword>
<feature type="transmembrane region" description="Helical" evidence="7">
    <location>
        <begin position="235"/>
        <end position="257"/>
    </location>
</feature>
<dbReference type="Proteomes" id="UP000676310">
    <property type="component" value="Unassembled WGS sequence"/>
</dbReference>
<sequence length="459" mass="50587">MSTDTPLLQDPRQHPDNANLPNVNEPATILGVTVAFLTLAIFTLSLRLWFRIKDHLWGWDDLFVVLAAVASLIGDIMVCMMPEDGLGLHLWTLDAEHLMSYFKHIYSTNAAYTASTALIKVSILIQYLRLFAEAAPSTTTAQYRLARRITWTMIAICSLWGLTFFFLALFSCNPVAKNWNSTLQGTCIGWGSKDPQDFFHMFLGHAVSNCLLDILVLLVPIPFVTTLRIAGKSRVGLVSLFSLGCVVVIVAIGRMIAMSVNKAGTEPVLDMSFHIPAVYIFAVLEVNFAIITASIPIFWPAIATLASNKIFVVNEVQIHVEHVTRNDSFDSNGGISLSDRKIASSGGDSKMGVVTTISDQTHRKSGEKSSPINHHHKPSAASSIGRTMGTDLAGRPSQESSRHLYRIPSNENRSSKSLTQSEGDDWFMEMDRANSRGQVTTTVKRTSLPFEHTTTSDKK</sequence>
<feature type="transmembrane region" description="Helical" evidence="7">
    <location>
        <begin position="277"/>
        <end position="299"/>
    </location>
</feature>
<comment type="similarity">
    <text evidence="5">Belongs to the SAT4 family.</text>
</comment>
<feature type="transmembrane region" description="Helical" evidence="7">
    <location>
        <begin position="110"/>
        <end position="128"/>
    </location>
</feature>
<feature type="compositionally biased region" description="Polar residues" evidence="6">
    <location>
        <begin position="435"/>
        <end position="445"/>
    </location>
</feature>
<dbReference type="OrthoDB" id="61113at2759"/>
<comment type="subcellular location">
    <subcellularLocation>
        <location evidence="1">Membrane</location>
        <topology evidence="1">Multi-pass membrane protein</topology>
    </subcellularLocation>
</comment>
<feature type="transmembrane region" description="Helical" evidence="7">
    <location>
        <begin position="202"/>
        <end position="223"/>
    </location>
</feature>
<dbReference type="GO" id="GO:0016020">
    <property type="term" value="C:membrane"/>
    <property type="evidence" value="ECO:0007669"/>
    <property type="project" value="UniProtKB-SubCell"/>
</dbReference>
<keyword evidence="3 7" id="KW-1133">Transmembrane helix</keyword>
<dbReference type="EMBL" id="CAJRGZ010000019">
    <property type="protein sequence ID" value="CAG5158839.1"/>
    <property type="molecule type" value="Genomic_DNA"/>
</dbReference>
<dbReference type="InterPro" id="IPR049326">
    <property type="entry name" value="Rhodopsin_dom_fungi"/>
</dbReference>
<evidence type="ECO:0000256" key="3">
    <source>
        <dbReference type="ARBA" id="ARBA00022989"/>
    </source>
</evidence>
<feature type="transmembrane region" description="Helical" evidence="7">
    <location>
        <begin position="62"/>
        <end position="83"/>
    </location>
</feature>
<protein>
    <recommendedName>
        <fullName evidence="8">Rhodopsin domain-containing protein</fullName>
    </recommendedName>
</protein>
<evidence type="ECO:0000313" key="9">
    <source>
        <dbReference type="EMBL" id="CAG5158839.1"/>
    </source>
</evidence>
<dbReference type="PANTHER" id="PTHR33048:SF47">
    <property type="entry name" value="INTEGRAL MEMBRANE PROTEIN-RELATED"/>
    <property type="match status" value="1"/>
</dbReference>
<dbReference type="AlphaFoldDB" id="A0A8J2I7Z1"/>
<feature type="domain" description="Rhodopsin" evidence="8">
    <location>
        <begin position="46"/>
        <end position="302"/>
    </location>
</feature>
<dbReference type="RefSeq" id="XP_043168833.1">
    <property type="nucleotide sequence ID" value="XM_043312898.1"/>
</dbReference>
<evidence type="ECO:0000256" key="1">
    <source>
        <dbReference type="ARBA" id="ARBA00004141"/>
    </source>
</evidence>
<feature type="region of interest" description="Disordered" evidence="6">
    <location>
        <begin position="1"/>
        <end position="20"/>
    </location>
</feature>
<feature type="region of interest" description="Disordered" evidence="6">
    <location>
        <begin position="340"/>
        <end position="459"/>
    </location>
</feature>
<organism evidence="9 10">
    <name type="scientific">Alternaria atra</name>
    <dbReference type="NCBI Taxonomy" id="119953"/>
    <lineage>
        <taxon>Eukaryota</taxon>
        <taxon>Fungi</taxon>
        <taxon>Dikarya</taxon>
        <taxon>Ascomycota</taxon>
        <taxon>Pezizomycotina</taxon>
        <taxon>Dothideomycetes</taxon>
        <taxon>Pleosporomycetidae</taxon>
        <taxon>Pleosporales</taxon>
        <taxon>Pleosporineae</taxon>
        <taxon>Pleosporaceae</taxon>
        <taxon>Alternaria</taxon>
        <taxon>Alternaria sect. Ulocladioides</taxon>
    </lineage>
</organism>
<feature type="transmembrane region" description="Helical" evidence="7">
    <location>
        <begin position="149"/>
        <end position="170"/>
    </location>
</feature>
<evidence type="ECO:0000256" key="7">
    <source>
        <dbReference type="SAM" id="Phobius"/>
    </source>
</evidence>
<dbReference type="PANTHER" id="PTHR33048">
    <property type="entry name" value="PTH11-LIKE INTEGRAL MEMBRANE PROTEIN (AFU_ORTHOLOGUE AFUA_5G11245)"/>
    <property type="match status" value="1"/>
</dbReference>
<dbReference type="InterPro" id="IPR052337">
    <property type="entry name" value="SAT4-like"/>
</dbReference>
<evidence type="ECO:0000313" key="10">
    <source>
        <dbReference type="Proteomes" id="UP000676310"/>
    </source>
</evidence>
<evidence type="ECO:0000259" key="8">
    <source>
        <dbReference type="Pfam" id="PF20684"/>
    </source>
</evidence>
<name>A0A8J2I7Z1_9PLEO</name>
<evidence type="ECO:0000256" key="5">
    <source>
        <dbReference type="ARBA" id="ARBA00038359"/>
    </source>
</evidence>
<reference evidence="9" key="1">
    <citation type="submission" date="2021-05" db="EMBL/GenBank/DDBJ databases">
        <authorList>
            <person name="Stam R."/>
        </authorList>
    </citation>
    <scope>NUCLEOTIDE SEQUENCE</scope>
    <source>
        <strain evidence="9">CS162</strain>
    </source>
</reference>
<comment type="caution">
    <text evidence="9">The sequence shown here is derived from an EMBL/GenBank/DDBJ whole genome shotgun (WGS) entry which is preliminary data.</text>
</comment>
<dbReference type="Pfam" id="PF20684">
    <property type="entry name" value="Fung_rhodopsin"/>
    <property type="match status" value="1"/>
</dbReference>
<keyword evidence="2 7" id="KW-0812">Transmembrane</keyword>
<evidence type="ECO:0000256" key="6">
    <source>
        <dbReference type="SAM" id="MobiDB-lite"/>
    </source>
</evidence>
<dbReference type="GeneID" id="67017039"/>
<proteinExistence type="inferred from homology"/>